<keyword evidence="3" id="KW-1185">Reference proteome</keyword>
<protein>
    <submittedName>
        <fullName evidence="2">Uncharacterized protein</fullName>
    </submittedName>
</protein>
<gene>
    <name evidence="2" type="ORF">SCHPADRAFT_909953</name>
</gene>
<dbReference type="EMBL" id="KQ086174">
    <property type="protein sequence ID" value="KLO06900.1"/>
    <property type="molecule type" value="Genomic_DNA"/>
</dbReference>
<dbReference type="OrthoDB" id="2687798at2759"/>
<feature type="compositionally biased region" description="Polar residues" evidence="1">
    <location>
        <begin position="35"/>
        <end position="47"/>
    </location>
</feature>
<dbReference type="AlphaFoldDB" id="A0A0H2R545"/>
<name>A0A0H2R545_9AGAM</name>
<evidence type="ECO:0000256" key="1">
    <source>
        <dbReference type="SAM" id="MobiDB-lite"/>
    </source>
</evidence>
<feature type="compositionally biased region" description="Low complexity" evidence="1">
    <location>
        <begin position="103"/>
        <end position="114"/>
    </location>
</feature>
<feature type="compositionally biased region" description="Gly residues" evidence="1">
    <location>
        <begin position="87"/>
        <end position="96"/>
    </location>
</feature>
<feature type="compositionally biased region" description="Basic and acidic residues" evidence="1">
    <location>
        <begin position="140"/>
        <end position="171"/>
    </location>
</feature>
<feature type="compositionally biased region" description="Basic and acidic residues" evidence="1">
    <location>
        <begin position="49"/>
        <end position="58"/>
    </location>
</feature>
<evidence type="ECO:0000313" key="2">
    <source>
        <dbReference type="EMBL" id="KLO06900.1"/>
    </source>
</evidence>
<proteinExistence type="predicted"/>
<evidence type="ECO:0000313" key="3">
    <source>
        <dbReference type="Proteomes" id="UP000053477"/>
    </source>
</evidence>
<dbReference type="Proteomes" id="UP000053477">
    <property type="component" value="Unassembled WGS sequence"/>
</dbReference>
<organism evidence="2 3">
    <name type="scientific">Schizopora paradoxa</name>
    <dbReference type="NCBI Taxonomy" id="27342"/>
    <lineage>
        <taxon>Eukaryota</taxon>
        <taxon>Fungi</taxon>
        <taxon>Dikarya</taxon>
        <taxon>Basidiomycota</taxon>
        <taxon>Agaricomycotina</taxon>
        <taxon>Agaricomycetes</taxon>
        <taxon>Hymenochaetales</taxon>
        <taxon>Schizoporaceae</taxon>
        <taxon>Schizopora</taxon>
    </lineage>
</organism>
<feature type="compositionally biased region" description="Basic and acidic residues" evidence="1">
    <location>
        <begin position="244"/>
        <end position="260"/>
    </location>
</feature>
<feature type="region of interest" description="Disordered" evidence="1">
    <location>
        <begin position="1"/>
        <end position="275"/>
    </location>
</feature>
<accession>A0A0H2R545</accession>
<dbReference type="InParanoid" id="A0A0H2R545"/>
<feature type="compositionally biased region" description="Basic and acidic residues" evidence="1">
    <location>
        <begin position="8"/>
        <end position="21"/>
    </location>
</feature>
<sequence length="275" mass="29310">MDAASSGRDLKARSLSREDTKGGNPEGVGFAEQVGGQSASADASGTSHVKREEHKDEEAATPGLFSTIKRSLGMGSDAGDVKQNSDGGHGVSGSGTSGLRAGQQQSNSQSQSQSRGLHTSGPVEPSQQSDHVRRQTLGTGKDKPSSLDYMRDVLRDNNRRTRPHNLSDRGRQTAPADAITPNPLFDADKTVAPPRRHPRSDAIRATAEIHEGHDGVGKPSGEWSVAGHASSEYKNVSVQEDPYEVPHDDTDAATKEDSREKKLRYGGLRTKPDLA</sequence>
<reference evidence="2 3" key="1">
    <citation type="submission" date="2015-04" db="EMBL/GenBank/DDBJ databases">
        <title>Complete genome sequence of Schizopora paradoxa KUC8140, a cosmopolitan wood degrader in East Asia.</title>
        <authorList>
            <consortium name="DOE Joint Genome Institute"/>
            <person name="Min B."/>
            <person name="Park H."/>
            <person name="Jang Y."/>
            <person name="Kim J.-J."/>
            <person name="Kim K.H."/>
            <person name="Pangilinan J."/>
            <person name="Lipzen A."/>
            <person name="Riley R."/>
            <person name="Grigoriev I.V."/>
            <person name="Spatafora J.W."/>
            <person name="Choi I.-G."/>
        </authorList>
    </citation>
    <scope>NUCLEOTIDE SEQUENCE [LARGE SCALE GENOMIC DNA]</scope>
    <source>
        <strain evidence="2 3">KUC8140</strain>
    </source>
</reference>
<feature type="compositionally biased region" description="Basic and acidic residues" evidence="1">
    <location>
        <begin position="199"/>
        <end position="216"/>
    </location>
</feature>